<keyword evidence="3" id="KW-1185">Reference proteome</keyword>
<comment type="caution">
    <text evidence="2">The sequence shown here is derived from an EMBL/GenBank/DDBJ whole genome shotgun (WGS) entry which is preliminary data.</text>
</comment>
<evidence type="ECO:0000313" key="2">
    <source>
        <dbReference type="EMBL" id="TDO20706.1"/>
    </source>
</evidence>
<dbReference type="OrthoDB" id="850243at2"/>
<dbReference type="EMBL" id="SNWM01000004">
    <property type="protein sequence ID" value="TDO20706.1"/>
    <property type="molecule type" value="Genomic_DNA"/>
</dbReference>
<organism evidence="2 3">
    <name type="scientific">Pedobacter duraquae</name>
    <dbReference type="NCBI Taxonomy" id="425511"/>
    <lineage>
        <taxon>Bacteria</taxon>
        <taxon>Pseudomonadati</taxon>
        <taxon>Bacteroidota</taxon>
        <taxon>Sphingobacteriia</taxon>
        <taxon>Sphingobacteriales</taxon>
        <taxon>Sphingobacteriaceae</taxon>
        <taxon>Pedobacter</taxon>
    </lineage>
</organism>
<name>A0A4R6IFY0_9SPHI</name>
<sequence length="194" mass="21696">MEQQAQSAPKNKLYLVLLGSKAARRNVEQHDYFFGIGSSLKDLVPQMKAFWPEAGASLHVDGWREVTAVDGYSVEVKEKNNCSATSGPQLFFINLGGYLSGKLIEQHHIILSVKDDRAMAIQDAKKTVFYKTNSIKGANSHIDEKYGVDVDDIYKIEEILDPALKSKFAIEITPAEGLEEDIIELGYFKLDKLK</sequence>
<protein>
    <submittedName>
        <fullName evidence="2">Uncharacterized protein DUF1543</fullName>
    </submittedName>
</protein>
<evidence type="ECO:0000313" key="3">
    <source>
        <dbReference type="Proteomes" id="UP000295499"/>
    </source>
</evidence>
<evidence type="ECO:0000259" key="1">
    <source>
        <dbReference type="Pfam" id="PF07566"/>
    </source>
</evidence>
<dbReference type="Pfam" id="PF07566">
    <property type="entry name" value="DUF1543"/>
    <property type="match status" value="1"/>
</dbReference>
<dbReference type="AlphaFoldDB" id="A0A4R6IFY0"/>
<gene>
    <name evidence="2" type="ORF">CLV32_3339</name>
</gene>
<proteinExistence type="predicted"/>
<accession>A0A4R6IFY0</accession>
<reference evidence="2 3" key="1">
    <citation type="submission" date="2019-03" db="EMBL/GenBank/DDBJ databases">
        <title>Genomic Encyclopedia of Archaeal and Bacterial Type Strains, Phase II (KMG-II): from individual species to whole genera.</title>
        <authorList>
            <person name="Goeker M."/>
        </authorList>
    </citation>
    <scope>NUCLEOTIDE SEQUENCE [LARGE SCALE GENOMIC DNA]</scope>
    <source>
        <strain evidence="2 3">DSM 19034</strain>
    </source>
</reference>
<dbReference type="InterPro" id="IPR011440">
    <property type="entry name" value="DUF1543"/>
</dbReference>
<dbReference type="Gene3D" id="3.10.20.10">
    <property type="match status" value="2"/>
</dbReference>
<feature type="domain" description="DUF1543" evidence="1">
    <location>
        <begin position="25"/>
        <end position="76"/>
    </location>
</feature>
<dbReference type="Proteomes" id="UP000295499">
    <property type="component" value="Unassembled WGS sequence"/>
</dbReference>
<dbReference type="RefSeq" id="WP_133557420.1">
    <property type="nucleotide sequence ID" value="NZ_SNWM01000004.1"/>
</dbReference>